<dbReference type="InterPro" id="IPR001508">
    <property type="entry name" value="Iono_Glu_rcpt_met"/>
</dbReference>
<keyword evidence="7 20" id="KW-0770">Synapse</keyword>
<evidence type="ECO:0000256" key="9">
    <source>
        <dbReference type="ARBA" id="ARBA00023136"/>
    </source>
</evidence>
<keyword evidence="6 20" id="KW-1133">Transmembrane helix</keyword>
<evidence type="ECO:0000256" key="7">
    <source>
        <dbReference type="ARBA" id="ARBA00023018"/>
    </source>
</evidence>
<evidence type="ECO:0000259" key="21">
    <source>
        <dbReference type="SMART" id="SM00079"/>
    </source>
</evidence>
<feature type="transmembrane region" description="Helical" evidence="20">
    <location>
        <begin position="221"/>
        <end position="243"/>
    </location>
</feature>
<evidence type="ECO:0000256" key="10">
    <source>
        <dbReference type="ARBA" id="ARBA00023170"/>
    </source>
</evidence>
<feature type="domain" description="Ionotropic glutamate receptor C-terminal" evidence="21">
    <location>
        <begin position="39"/>
        <end position="391"/>
    </location>
</feature>
<keyword evidence="10 20" id="KW-0675">Receptor</keyword>
<reference evidence="23" key="2">
    <citation type="submission" date="2025-09" db="UniProtKB">
        <authorList>
            <consortium name="Ensembl"/>
        </authorList>
    </citation>
    <scope>IDENTIFICATION</scope>
</reference>
<evidence type="ECO:0000256" key="18">
    <source>
        <dbReference type="PIRSR" id="PIRSR601508-2"/>
    </source>
</evidence>
<keyword evidence="19" id="KW-1015">Disulfide bond</keyword>
<dbReference type="InterPro" id="IPR019594">
    <property type="entry name" value="Glu/Gly-bd"/>
</dbReference>
<evidence type="ECO:0000256" key="1">
    <source>
        <dbReference type="ARBA" id="ARBA00008685"/>
    </source>
</evidence>
<comment type="function">
    <text evidence="20">Receptor for glutamate that functions as a ligand-gated ion channel in the central nervous system and plays an important role in excitatory synaptic transmission. L-glutamate acts as an excitatory neurotransmitter at many synapses in the central nervous system.</text>
</comment>
<feature type="binding site" evidence="17">
    <location>
        <position position="328"/>
    </location>
    <ligand>
        <name>L-glutamate</name>
        <dbReference type="ChEBI" id="CHEBI:29985"/>
    </ligand>
</feature>
<feature type="binding site" evidence="17">
    <location>
        <position position="279"/>
    </location>
    <ligand>
        <name>L-glutamate</name>
        <dbReference type="ChEBI" id="CHEBI:29985"/>
    </ligand>
</feature>
<dbReference type="PRINTS" id="PR00177">
    <property type="entry name" value="NMDARECEPTOR"/>
</dbReference>
<evidence type="ECO:0000313" key="24">
    <source>
        <dbReference type="Proteomes" id="UP000694420"/>
    </source>
</evidence>
<feature type="domain" description="Ionotropic glutamate receptor L-glutamate and glycine-binding" evidence="22">
    <location>
        <begin position="47"/>
        <end position="103"/>
    </location>
</feature>
<evidence type="ECO:0000256" key="8">
    <source>
        <dbReference type="ARBA" id="ARBA00023065"/>
    </source>
</evidence>
<evidence type="ECO:0000256" key="16">
    <source>
        <dbReference type="ARBA" id="ARBA00057795"/>
    </source>
</evidence>
<evidence type="ECO:0000256" key="13">
    <source>
        <dbReference type="ARBA" id="ARBA00023286"/>
    </source>
</evidence>
<keyword evidence="11" id="KW-0325">Glycoprotein</keyword>
<evidence type="ECO:0000256" key="5">
    <source>
        <dbReference type="ARBA" id="ARBA00022729"/>
    </source>
</evidence>
<evidence type="ECO:0000256" key="2">
    <source>
        <dbReference type="ARBA" id="ARBA00022448"/>
    </source>
</evidence>
<feature type="site" description="Crucial to convey clamshell closure to channel opening" evidence="18">
    <location>
        <position position="258"/>
    </location>
</feature>
<feature type="disulfide bond" evidence="19">
    <location>
        <begin position="340"/>
        <end position="393"/>
    </location>
</feature>
<dbReference type="Gene3D" id="3.40.190.10">
    <property type="entry name" value="Periplasmic binding protein-like II"/>
    <property type="match status" value="3"/>
</dbReference>
<dbReference type="InterPro" id="IPR015683">
    <property type="entry name" value="Ionotropic_Glu_rcpt"/>
</dbReference>
<keyword evidence="4 20" id="KW-0812">Transmembrane</keyword>
<keyword evidence="24" id="KW-1185">Reference proteome</keyword>
<evidence type="ECO:0000313" key="23">
    <source>
        <dbReference type="Ensembl" id="ENSNPEP00000008029.1"/>
    </source>
</evidence>
<evidence type="ECO:0000259" key="22">
    <source>
        <dbReference type="SMART" id="SM00918"/>
    </source>
</evidence>
<dbReference type="SUPFAM" id="SSF53850">
    <property type="entry name" value="Periplasmic binding protein-like II"/>
    <property type="match status" value="1"/>
</dbReference>
<keyword evidence="14 20" id="KW-0407">Ion channel</keyword>
<protein>
    <recommendedName>
        <fullName evidence="20">Glutamate receptor</fullName>
    </recommendedName>
</protein>
<evidence type="ECO:0000256" key="11">
    <source>
        <dbReference type="ARBA" id="ARBA00023180"/>
    </source>
</evidence>
<dbReference type="FunFam" id="3.40.190.10:FF:000364">
    <property type="entry name" value="Si:dkey-183j2.10"/>
    <property type="match status" value="1"/>
</dbReference>
<dbReference type="Pfam" id="PF00060">
    <property type="entry name" value="Lig_chan"/>
    <property type="match status" value="1"/>
</dbReference>
<dbReference type="FunFam" id="1.10.287.70:FF:000143">
    <property type="entry name" value="Probable glutamate receptor"/>
    <property type="match status" value="1"/>
</dbReference>
<comment type="function">
    <text evidence="16">Receptor for glutamate. L-glutamate acts as an excitatory neurotransmitter at many synapses in the central nervous system. The postsynaptic actions of Glu are mediated by a variety of receptors that are named according to their selective agonists.</text>
</comment>
<evidence type="ECO:0000256" key="6">
    <source>
        <dbReference type="ARBA" id="ARBA00022989"/>
    </source>
</evidence>
<dbReference type="AlphaFoldDB" id="A0A8C6Z1J5"/>
<dbReference type="SMART" id="SM00918">
    <property type="entry name" value="Lig_chan-Glu_bd"/>
    <property type="match status" value="1"/>
</dbReference>
<feature type="site" description="Interaction with the cone snail toxin Con-ikot-ikot" evidence="18">
    <location>
        <position position="285"/>
    </location>
</feature>
<comment type="subcellular location">
    <subcellularLocation>
        <location evidence="15 20">Postsynaptic cell membrane</location>
        <topology evidence="15 20">Multi-pass membrane protein</topology>
    </subcellularLocation>
</comment>
<feature type="binding site" evidence="17">
    <location>
        <position position="114"/>
    </location>
    <ligand>
        <name>L-glutamate</name>
        <dbReference type="ChEBI" id="CHEBI:29985"/>
    </ligand>
</feature>
<feature type="binding site" evidence="17">
    <location>
        <position position="112"/>
    </location>
    <ligand>
        <name>L-glutamate</name>
        <dbReference type="ChEBI" id="CHEBI:29985"/>
    </ligand>
</feature>
<keyword evidence="13 20" id="KW-1071">Ligand-gated ion channel</keyword>
<name>A0A8C6Z1J5_NOTPE</name>
<dbReference type="CDD" id="cd13685">
    <property type="entry name" value="PBP2_iGluR_non_NMDA_like"/>
    <property type="match status" value="1"/>
</dbReference>
<dbReference type="Pfam" id="PF10613">
    <property type="entry name" value="Lig_chan-Glu_bd"/>
    <property type="match status" value="1"/>
</dbReference>
<dbReference type="GO" id="GO:0045211">
    <property type="term" value="C:postsynaptic membrane"/>
    <property type="evidence" value="ECO:0007669"/>
    <property type="project" value="UniProtKB-SubCell"/>
</dbReference>
<keyword evidence="2 20" id="KW-0813">Transport</keyword>
<accession>A0A8C6Z1J5</accession>
<sequence length="476" mass="52499">MATGLHFMFCVVTIMVLLRGSSHAGESSASSPNFAVSCVFVCTQEDPYVMVRSTELEGYCIDLLKALASALHFSYKVKVVGDGQYGAISAKGNWTGMIGEIIRQEADIAVAPLTVTSAREEVVSFTTPFLQTGIGILLRKDSVSQEMPLFHFLAPFSKETWTGLLLAYVLTCLCLCLVARLSPCEWNEPKKEENHFTFLNSLWFGAGALAFQGVTPRPKALSVRVVAAIWWLFTLALVAAYVANFTALLSSGSEQLPIQTFEDLLKQRELEFGTLDGSSTYYFFKNSKNPVHQLIYEYMDKRRDYVLVKTYQEAIQRVLEGKFAFIGEAVSLDLAAARHCSLIRAPELIGARGFGIATPKGSPWTPRLSVAVLRLREAGLLEQLRSRWWQSHCRQQPRERWAPLPPRALAGLFVALAAGLALGVAAALLELSRRSRRGATHGQRSCCSIFMDELCTRLQITGTTRPSPEPSAKASA</sequence>
<keyword evidence="8 20" id="KW-0406">Ion transport</keyword>
<evidence type="ECO:0000256" key="15">
    <source>
        <dbReference type="ARBA" id="ARBA00034104"/>
    </source>
</evidence>
<evidence type="ECO:0000256" key="19">
    <source>
        <dbReference type="PIRSR" id="PIRSR601508-3"/>
    </source>
</evidence>
<feature type="transmembrane region" description="Helical" evidence="20">
    <location>
        <begin position="161"/>
        <end position="181"/>
    </location>
</feature>
<evidence type="ECO:0000256" key="14">
    <source>
        <dbReference type="ARBA" id="ARBA00023303"/>
    </source>
</evidence>
<dbReference type="Proteomes" id="UP000694420">
    <property type="component" value="Unplaced"/>
</dbReference>
<keyword evidence="3 20" id="KW-1003">Cell membrane</keyword>
<dbReference type="PANTHER" id="PTHR18966">
    <property type="entry name" value="IONOTROPIC GLUTAMATE RECEPTOR"/>
    <property type="match status" value="1"/>
</dbReference>
<keyword evidence="12 20" id="KW-0628">Postsynaptic cell membrane</keyword>
<feature type="binding site" evidence="17">
    <location>
        <position position="280"/>
    </location>
    <ligand>
        <name>L-glutamate</name>
        <dbReference type="ChEBI" id="CHEBI:29985"/>
    </ligand>
</feature>
<comment type="similarity">
    <text evidence="1 20">Belongs to the glutamate-gated ion channel (TC 1.A.10.1) family.</text>
</comment>
<proteinExistence type="inferred from homology"/>
<dbReference type="GO" id="GO:0038023">
    <property type="term" value="F:signaling receptor activity"/>
    <property type="evidence" value="ECO:0007669"/>
    <property type="project" value="InterPro"/>
</dbReference>
<feature type="chain" id="PRO_5034966531" description="Glutamate receptor" evidence="20">
    <location>
        <begin position="25"/>
        <end position="476"/>
    </location>
</feature>
<evidence type="ECO:0000256" key="17">
    <source>
        <dbReference type="PIRSR" id="PIRSR601508-1"/>
    </source>
</evidence>
<dbReference type="InterPro" id="IPR001320">
    <property type="entry name" value="Iontro_rcpt_C"/>
</dbReference>
<evidence type="ECO:0000256" key="3">
    <source>
        <dbReference type="ARBA" id="ARBA00022475"/>
    </source>
</evidence>
<organism evidence="23 24">
    <name type="scientific">Nothoprocta perdicaria</name>
    <name type="common">Chilean tinamou</name>
    <name type="synonym">Crypturus perdicarius</name>
    <dbReference type="NCBI Taxonomy" id="30464"/>
    <lineage>
        <taxon>Eukaryota</taxon>
        <taxon>Metazoa</taxon>
        <taxon>Chordata</taxon>
        <taxon>Craniata</taxon>
        <taxon>Vertebrata</taxon>
        <taxon>Euteleostomi</taxon>
        <taxon>Archelosauria</taxon>
        <taxon>Archosauria</taxon>
        <taxon>Dinosauria</taxon>
        <taxon>Saurischia</taxon>
        <taxon>Theropoda</taxon>
        <taxon>Coelurosauria</taxon>
        <taxon>Aves</taxon>
        <taxon>Palaeognathae</taxon>
        <taxon>Tinamiformes</taxon>
        <taxon>Tinamidae</taxon>
        <taxon>Nothoprocta</taxon>
    </lineage>
</organism>
<evidence type="ECO:0000256" key="4">
    <source>
        <dbReference type="ARBA" id="ARBA00022692"/>
    </source>
</evidence>
<evidence type="ECO:0000256" key="20">
    <source>
        <dbReference type="RuleBase" id="RU367118"/>
    </source>
</evidence>
<feature type="signal peptide" evidence="20">
    <location>
        <begin position="1"/>
        <end position="24"/>
    </location>
</feature>
<feature type="transmembrane region" description="Helical" evidence="20">
    <location>
        <begin position="408"/>
        <end position="429"/>
    </location>
</feature>
<gene>
    <name evidence="23" type="primary">LOC112957497</name>
</gene>
<dbReference type="Ensembl" id="ENSNPET00000008232.1">
    <property type="protein sequence ID" value="ENSNPEP00000008029.1"/>
    <property type="gene ID" value="ENSNPEG00000006023.1"/>
</dbReference>
<feature type="binding site" evidence="17">
    <location>
        <position position="119"/>
    </location>
    <ligand>
        <name>L-glutamate</name>
        <dbReference type="ChEBI" id="CHEBI:29985"/>
    </ligand>
</feature>
<keyword evidence="9 20" id="KW-0472">Membrane</keyword>
<keyword evidence="5 20" id="KW-0732">Signal</keyword>
<reference evidence="23" key="1">
    <citation type="submission" date="2025-08" db="UniProtKB">
        <authorList>
            <consortium name="Ensembl"/>
        </authorList>
    </citation>
    <scope>IDENTIFICATION</scope>
</reference>
<evidence type="ECO:0000256" key="12">
    <source>
        <dbReference type="ARBA" id="ARBA00023257"/>
    </source>
</evidence>
<dbReference type="GO" id="GO:0015276">
    <property type="term" value="F:ligand-gated monoatomic ion channel activity"/>
    <property type="evidence" value="ECO:0007669"/>
    <property type="project" value="InterPro"/>
</dbReference>
<dbReference type="SMART" id="SM00079">
    <property type="entry name" value="PBPe"/>
    <property type="match status" value="1"/>
</dbReference>